<sequence length="91" mass="10237">MKKQQYKIVEEHANLNDDKPLHTLSIKMPWYSNENEVIGLFGCTIVLGNQPLADSLLQLTKLNLLSSSSFPHLPKGAHIWGQALNCESTYN</sequence>
<dbReference type="AlphaFoldDB" id="A0A0W0S5S6"/>
<evidence type="ECO:0000313" key="2">
    <source>
        <dbReference type="EMBL" id="VEB35137.1"/>
    </source>
</evidence>
<evidence type="ECO:0000313" key="1">
    <source>
        <dbReference type="EMBL" id="KTC78481.1"/>
    </source>
</evidence>
<gene>
    <name evidence="1" type="ORF">Lche_3270</name>
    <name evidence="2" type="ORF">NCTC11976_01203</name>
</gene>
<reference evidence="2 4" key="2">
    <citation type="submission" date="2018-12" db="EMBL/GenBank/DDBJ databases">
        <authorList>
            <consortium name="Pathogen Informatics"/>
        </authorList>
    </citation>
    <scope>NUCLEOTIDE SEQUENCE [LARGE SCALE GENOMIC DNA]</scope>
    <source>
        <strain evidence="2 4">NCTC11976</strain>
    </source>
</reference>
<name>A0A0W0S5S6_9GAMM</name>
<evidence type="ECO:0000313" key="4">
    <source>
        <dbReference type="Proteomes" id="UP000277577"/>
    </source>
</evidence>
<evidence type="ECO:0000313" key="3">
    <source>
        <dbReference type="Proteomes" id="UP000054921"/>
    </source>
</evidence>
<dbReference type="Proteomes" id="UP000054921">
    <property type="component" value="Unassembled WGS sequence"/>
</dbReference>
<dbReference type="PATRIC" id="fig|28084.5.peg.3548"/>
<dbReference type="Proteomes" id="UP000277577">
    <property type="component" value="Chromosome"/>
</dbReference>
<dbReference type="EMBL" id="LNXW01000014">
    <property type="protein sequence ID" value="KTC78481.1"/>
    <property type="molecule type" value="Genomic_DNA"/>
</dbReference>
<protein>
    <submittedName>
        <fullName evidence="1">Uncharacterized protein</fullName>
    </submittedName>
</protein>
<keyword evidence="4" id="KW-1185">Reference proteome</keyword>
<dbReference type="OrthoDB" id="5654355at2"/>
<reference evidence="1 3" key="1">
    <citation type="submission" date="2015-11" db="EMBL/GenBank/DDBJ databases">
        <title>Genomic analysis of 38 Legionella species identifies large and diverse effector repertoires.</title>
        <authorList>
            <person name="Burstein D."/>
            <person name="Amaro F."/>
            <person name="Zusman T."/>
            <person name="Lifshitz Z."/>
            <person name="Cohen O."/>
            <person name="Gilbert J.A."/>
            <person name="Pupko T."/>
            <person name="Shuman H.A."/>
            <person name="Segal G."/>
        </authorList>
    </citation>
    <scope>NUCLEOTIDE SEQUENCE [LARGE SCALE GENOMIC DNA]</scope>
    <source>
        <strain evidence="1 3">ORW</strain>
    </source>
</reference>
<organism evidence="1 3">
    <name type="scientific">Legionella cherrii</name>
    <dbReference type="NCBI Taxonomy" id="28084"/>
    <lineage>
        <taxon>Bacteria</taxon>
        <taxon>Pseudomonadati</taxon>
        <taxon>Pseudomonadota</taxon>
        <taxon>Gammaproteobacteria</taxon>
        <taxon>Legionellales</taxon>
        <taxon>Legionellaceae</taxon>
        <taxon>Legionella</taxon>
    </lineage>
</organism>
<accession>A0A0W0S5S6</accession>
<dbReference type="EMBL" id="LR134173">
    <property type="protein sequence ID" value="VEB35137.1"/>
    <property type="molecule type" value="Genomic_DNA"/>
</dbReference>
<dbReference type="STRING" id="28084.Lche_3270"/>
<dbReference type="RefSeq" id="WP_028381297.1">
    <property type="nucleotide sequence ID" value="NZ_CAAAIT010000004.1"/>
</dbReference>
<proteinExistence type="predicted"/>